<evidence type="ECO:0000313" key="9">
    <source>
        <dbReference type="EMBL" id="NHZ38125.1"/>
    </source>
</evidence>
<proteinExistence type="predicted"/>
<dbReference type="InterPro" id="IPR036909">
    <property type="entry name" value="Cyt_c-like_dom_sf"/>
</dbReference>
<dbReference type="Proteomes" id="UP000785613">
    <property type="component" value="Unassembled WGS sequence"/>
</dbReference>
<dbReference type="InterPro" id="IPR008168">
    <property type="entry name" value="Cyt_C_IC"/>
</dbReference>
<comment type="caution">
    <text evidence="9">The sequence shown here is derived from an EMBL/GenBank/DDBJ whole genome shotgun (WGS) entry which is preliminary data.</text>
</comment>
<accession>A0ABX0LZ49</accession>
<evidence type="ECO:0000256" key="3">
    <source>
        <dbReference type="ARBA" id="ARBA00022723"/>
    </source>
</evidence>
<evidence type="ECO:0000256" key="4">
    <source>
        <dbReference type="ARBA" id="ARBA00022982"/>
    </source>
</evidence>
<evidence type="ECO:0000256" key="1">
    <source>
        <dbReference type="ARBA" id="ARBA00022448"/>
    </source>
</evidence>
<dbReference type="SUPFAM" id="SSF46626">
    <property type="entry name" value="Cytochrome c"/>
    <property type="match status" value="1"/>
</dbReference>
<keyword evidence="5 6" id="KW-0408">Iron</keyword>
<keyword evidence="7" id="KW-0732">Signal</keyword>
<keyword evidence="1" id="KW-0813">Transport</keyword>
<evidence type="ECO:0000313" key="10">
    <source>
        <dbReference type="Proteomes" id="UP000785613"/>
    </source>
</evidence>
<feature type="domain" description="Cytochrome c" evidence="8">
    <location>
        <begin position="21"/>
        <end position="106"/>
    </location>
</feature>
<keyword evidence="3 6" id="KW-0479">Metal-binding</keyword>
<name>A0ABX0LZ49_9BURK</name>
<dbReference type="Gene3D" id="1.10.760.10">
    <property type="entry name" value="Cytochrome c-like domain"/>
    <property type="match status" value="1"/>
</dbReference>
<gene>
    <name evidence="9" type="ORF">F0185_31735</name>
</gene>
<evidence type="ECO:0000259" key="8">
    <source>
        <dbReference type="PROSITE" id="PS51007"/>
    </source>
</evidence>
<dbReference type="PRINTS" id="PR00605">
    <property type="entry name" value="CYTCHROMECIC"/>
</dbReference>
<dbReference type="PANTHER" id="PTHR33751:SF9">
    <property type="entry name" value="CYTOCHROME C4"/>
    <property type="match status" value="1"/>
</dbReference>
<keyword evidence="4" id="KW-0249">Electron transport</keyword>
<evidence type="ECO:0000256" key="7">
    <source>
        <dbReference type="SAM" id="SignalP"/>
    </source>
</evidence>
<protein>
    <submittedName>
        <fullName evidence="9">Cytochrome c</fullName>
    </submittedName>
</protein>
<evidence type="ECO:0000256" key="6">
    <source>
        <dbReference type="PROSITE-ProRule" id="PRU00433"/>
    </source>
</evidence>
<feature type="signal peptide" evidence="7">
    <location>
        <begin position="1"/>
        <end position="19"/>
    </location>
</feature>
<dbReference type="PANTHER" id="PTHR33751">
    <property type="entry name" value="CBB3-TYPE CYTOCHROME C OXIDASE SUBUNIT FIXP"/>
    <property type="match status" value="1"/>
</dbReference>
<dbReference type="PROSITE" id="PS51007">
    <property type="entry name" value="CYTC"/>
    <property type="match status" value="1"/>
</dbReference>
<dbReference type="InterPro" id="IPR009056">
    <property type="entry name" value="Cyt_c-like_dom"/>
</dbReference>
<sequence>MKKLMIALFCGAVSLSATAGGNIANGEALAKKYNCASCHGADYTKATDPSYPKLAGQHAEYLKHALTAYKRGDGPNGRNNAIMGGFAKPLSGKDVEDLAAYLHSLPSGLVLQR</sequence>
<reference evidence="9 10" key="1">
    <citation type="submission" date="2019-09" db="EMBL/GenBank/DDBJ databases">
        <title>Taxonomy of Antarctic Massilia spp.: description of Massilia rubra sp. nov., Massilia aquatica sp. nov., Massilia mucilaginosa sp. nov., Massilia frigida sp. nov. isolated from streams, lakes and regoliths.</title>
        <authorList>
            <person name="Holochova P."/>
            <person name="Sedlacek I."/>
            <person name="Kralova S."/>
            <person name="Maslanova I."/>
            <person name="Busse H.-J."/>
            <person name="Stankova E."/>
            <person name="Vrbovska V."/>
            <person name="Kovarovic V."/>
            <person name="Bartak M."/>
            <person name="Svec P."/>
            <person name="Pantucek R."/>
        </authorList>
    </citation>
    <scope>NUCLEOTIDE SEQUENCE [LARGE SCALE GENOMIC DNA]</scope>
    <source>
        <strain evidence="9 10">CCM 8692</strain>
    </source>
</reference>
<dbReference type="EMBL" id="VUYU01000040">
    <property type="protein sequence ID" value="NHZ38125.1"/>
    <property type="molecule type" value="Genomic_DNA"/>
</dbReference>
<feature type="chain" id="PRO_5047386133" evidence="7">
    <location>
        <begin position="20"/>
        <end position="113"/>
    </location>
</feature>
<dbReference type="InterPro" id="IPR050597">
    <property type="entry name" value="Cytochrome_c_Oxidase_Subunit"/>
</dbReference>
<evidence type="ECO:0000256" key="5">
    <source>
        <dbReference type="ARBA" id="ARBA00023004"/>
    </source>
</evidence>
<keyword evidence="2 6" id="KW-0349">Heme</keyword>
<organism evidence="9 10">
    <name type="scientific">Massilia rubra</name>
    <dbReference type="NCBI Taxonomy" id="2607910"/>
    <lineage>
        <taxon>Bacteria</taxon>
        <taxon>Pseudomonadati</taxon>
        <taxon>Pseudomonadota</taxon>
        <taxon>Betaproteobacteria</taxon>
        <taxon>Burkholderiales</taxon>
        <taxon>Oxalobacteraceae</taxon>
        <taxon>Telluria group</taxon>
        <taxon>Massilia</taxon>
    </lineage>
</organism>
<keyword evidence="10" id="KW-1185">Reference proteome</keyword>
<dbReference type="RefSeq" id="WP_167232393.1">
    <property type="nucleotide sequence ID" value="NZ_VUYU01000040.1"/>
</dbReference>
<dbReference type="Pfam" id="PF00034">
    <property type="entry name" value="Cytochrom_C"/>
    <property type="match status" value="1"/>
</dbReference>
<evidence type="ECO:0000256" key="2">
    <source>
        <dbReference type="ARBA" id="ARBA00022617"/>
    </source>
</evidence>